<evidence type="ECO:0000259" key="1">
    <source>
        <dbReference type="PROSITE" id="PS50011"/>
    </source>
</evidence>
<feature type="domain" description="Protein kinase" evidence="1">
    <location>
        <begin position="15"/>
        <end position="223"/>
    </location>
</feature>
<protein>
    <recommendedName>
        <fullName evidence="1">Protein kinase domain-containing protein</fullName>
    </recommendedName>
</protein>
<dbReference type="PROSITE" id="PS50011">
    <property type="entry name" value="PROTEIN_KINASE_DOM"/>
    <property type="match status" value="1"/>
</dbReference>
<dbReference type="InterPro" id="IPR011009">
    <property type="entry name" value="Kinase-like_dom_sf"/>
</dbReference>
<dbReference type="InterPro" id="IPR000719">
    <property type="entry name" value="Prot_kinase_dom"/>
</dbReference>
<dbReference type="GO" id="GO:0004672">
    <property type="term" value="F:protein kinase activity"/>
    <property type="evidence" value="ECO:0007669"/>
    <property type="project" value="InterPro"/>
</dbReference>
<evidence type="ECO:0000313" key="2">
    <source>
        <dbReference type="EMBL" id="QHT03158.1"/>
    </source>
</evidence>
<organism evidence="2">
    <name type="scientific">viral metagenome</name>
    <dbReference type="NCBI Taxonomy" id="1070528"/>
    <lineage>
        <taxon>unclassified sequences</taxon>
        <taxon>metagenomes</taxon>
        <taxon>organismal metagenomes</taxon>
    </lineage>
</organism>
<dbReference type="GO" id="GO:0005524">
    <property type="term" value="F:ATP binding"/>
    <property type="evidence" value="ECO:0007669"/>
    <property type="project" value="InterPro"/>
</dbReference>
<reference evidence="2" key="1">
    <citation type="journal article" date="2020" name="Nature">
        <title>Giant virus diversity and host interactions through global metagenomics.</title>
        <authorList>
            <person name="Schulz F."/>
            <person name="Roux S."/>
            <person name="Paez-Espino D."/>
            <person name="Jungbluth S."/>
            <person name="Walsh D.A."/>
            <person name="Denef V.J."/>
            <person name="McMahon K.D."/>
            <person name="Konstantinidis K.T."/>
            <person name="Eloe-Fadrosh E.A."/>
            <person name="Kyrpides N.C."/>
            <person name="Woyke T."/>
        </authorList>
    </citation>
    <scope>NUCLEOTIDE SEQUENCE</scope>
    <source>
        <strain evidence="2">GVMAG-M-3300020728-1</strain>
    </source>
</reference>
<accession>A0A6C0CF05</accession>
<sequence>MGRTRRGKNRLRKTRKGGKVLAQGHFAAILDPPIACRDGRDMSKYVTRISKRNLKEDVVSRNHPRLIRKLKEIDPNQKYFFYPEHCEPGILSEENKLDGVSYKSKKNSEIVLKGSDVWNPDLRKTRSWTAFLKLKSKGKKLPMPEKSKEQIDHLYKAIKLMHENGIVHGDLHGKNVIMADDGMPRIIDFGTAIVDAPESKIEEENNSIEDSWPSLDANWRMSR</sequence>
<dbReference type="EMBL" id="MN739407">
    <property type="protein sequence ID" value="QHT03158.1"/>
    <property type="molecule type" value="Genomic_DNA"/>
</dbReference>
<dbReference type="Pfam" id="PF00069">
    <property type="entry name" value="Pkinase"/>
    <property type="match status" value="1"/>
</dbReference>
<dbReference type="AlphaFoldDB" id="A0A6C0CF05"/>
<dbReference type="SUPFAM" id="SSF56112">
    <property type="entry name" value="Protein kinase-like (PK-like)"/>
    <property type="match status" value="1"/>
</dbReference>
<dbReference type="Gene3D" id="1.10.510.10">
    <property type="entry name" value="Transferase(Phosphotransferase) domain 1"/>
    <property type="match status" value="1"/>
</dbReference>
<name>A0A6C0CF05_9ZZZZ</name>
<proteinExistence type="predicted"/>